<dbReference type="AlphaFoldDB" id="A0AAD7J6L5"/>
<dbReference type="EMBL" id="JARJLG010000056">
    <property type="protein sequence ID" value="KAJ7758091.1"/>
    <property type="molecule type" value="Genomic_DNA"/>
</dbReference>
<accession>A0AAD7J6L5</accession>
<organism evidence="2 3">
    <name type="scientific">Mycena maculata</name>
    <dbReference type="NCBI Taxonomy" id="230809"/>
    <lineage>
        <taxon>Eukaryota</taxon>
        <taxon>Fungi</taxon>
        <taxon>Dikarya</taxon>
        <taxon>Basidiomycota</taxon>
        <taxon>Agaricomycotina</taxon>
        <taxon>Agaricomycetes</taxon>
        <taxon>Agaricomycetidae</taxon>
        <taxon>Agaricales</taxon>
        <taxon>Marasmiineae</taxon>
        <taxon>Mycenaceae</taxon>
        <taxon>Mycena</taxon>
    </lineage>
</organism>
<sequence>MTPRPTKLNRRIPSSSHSRPPPLPSLGLLFDNAALEERVAFAKWREARGLEEGVFERQMTSNMVKSISKSWAGFIQVADIIHSDWGFYNAPPHVARPAINESLDLYWASCLDVYHGQFRLQFCEAWARVHAPTLTPSRPPAAERAQRPRQCPHRRPRGVVSSSSARSPPPRSPLPERITLPRAQHATALDLECADSSYPLVSLQGLLPLFYHCNLVHLGIVIDASNNVPSSVFALPSAPAPSRSLRRLDLGNSRISLTKVAATAVFLAELVPCLTSLAELHRQAANPFPDAIPSPRSEELLWRKAVDTYSHLIYREQW</sequence>
<evidence type="ECO:0000256" key="1">
    <source>
        <dbReference type="SAM" id="MobiDB-lite"/>
    </source>
</evidence>
<feature type="region of interest" description="Disordered" evidence="1">
    <location>
        <begin position="1"/>
        <end position="24"/>
    </location>
</feature>
<evidence type="ECO:0000313" key="3">
    <source>
        <dbReference type="Proteomes" id="UP001215280"/>
    </source>
</evidence>
<protein>
    <submittedName>
        <fullName evidence="2">Uncharacterized protein</fullName>
    </submittedName>
</protein>
<evidence type="ECO:0000313" key="2">
    <source>
        <dbReference type="EMBL" id="KAJ7758091.1"/>
    </source>
</evidence>
<keyword evidence="3" id="KW-1185">Reference proteome</keyword>
<comment type="caution">
    <text evidence="2">The sequence shown here is derived from an EMBL/GenBank/DDBJ whole genome shotgun (WGS) entry which is preliminary data.</text>
</comment>
<dbReference type="Proteomes" id="UP001215280">
    <property type="component" value="Unassembled WGS sequence"/>
</dbReference>
<proteinExistence type="predicted"/>
<feature type="region of interest" description="Disordered" evidence="1">
    <location>
        <begin position="134"/>
        <end position="177"/>
    </location>
</feature>
<gene>
    <name evidence="2" type="ORF">DFH07DRAFT_1060437</name>
</gene>
<reference evidence="2" key="1">
    <citation type="submission" date="2023-03" db="EMBL/GenBank/DDBJ databases">
        <title>Massive genome expansion in bonnet fungi (Mycena s.s.) driven by repeated elements and novel gene families across ecological guilds.</title>
        <authorList>
            <consortium name="Lawrence Berkeley National Laboratory"/>
            <person name="Harder C.B."/>
            <person name="Miyauchi S."/>
            <person name="Viragh M."/>
            <person name="Kuo A."/>
            <person name="Thoen E."/>
            <person name="Andreopoulos B."/>
            <person name="Lu D."/>
            <person name="Skrede I."/>
            <person name="Drula E."/>
            <person name="Henrissat B."/>
            <person name="Morin E."/>
            <person name="Kohler A."/>
            <person name="Barry K."/>
            <person name="LaButti K."/>
            <person name="Morin E."/>
            <person name="Salamov A."/>
            <person name="Lipzen A."/>
            <person name="Mereny Z."/>
            <person name="Hegedus B."/>
            <person name="Baldrian P."/>
            <person name="Stursova M."/>
            <person name="Weitz H."/>
            <person name="Taylor A."/>
            <person name="Grigoriev I.V."/>
            <person name="Nagy L.G."/>
            <person name="Martin F."/>
            <person name="Kauserud H."/>
        </authorList>
    </citation>
    <scope>NUCLEOTIDE SEQUENCE</scope>
    <source>
        <strain evidence="2">CBHHK188m</strain>
    </source>
</reference>
<name>A0AAD7J6L5_9AGAR</name>